<protein>
    <recommendedName>
        <fullName evidence="11">tRNA (uracil-O(2)-)-methyltransferase</fullName>
        <ecNumber evidence="11">2.1.1.211</ecNumber>
    </recommendedName>
</protein>
<feature type="domain" description="Ig-like" evidence="13">
    <location>
        <begin position="159"/>
        <end position="245"/>
    </location>
</feature>
<evidence type="ECO:0000259" key="13">
    <source>
        <dbReference type="PROSITE" id="PS50835"/>
    </source>
</evidence>
<keyword evidence="8 11" id="KW-0819">tRNA processing</keyword>
<evidence type="ECO:0000256" key="8">
    <source>
        <dbReference type="ARBA" id="ARBA00022694"/>
    </source>
</evidence>
<dbReference type="EC" id="2.1.1.211" evidence="11"/>
<dbReference type="InterPro" id="IPR007110">
    <property type="entry name" value="Ig-like_dom"/>
</dbReference>
<dbReference type="InterPro" id="IPR000571">
    <property type="entry name" value="Znf_CCCH"/>
</dbReference>
<keyword evidence="10" id="KW-0479">Metal-binding</keyword>
<reference evidence="15" key="1">
    <citation type="submission" date="2013-03" db="EMBL/GenBank/DDBJ databases">
        <title>The Genome Sequence of Anopheles dirus WRAIR2.</title>
        <authorList>
            <consortium name="The Broad Institute Genomics Platform"/>
            <person name="Neafsey D.E."/>
            <person name="Walton C."/>
            <person name="Walker B."/>
            <person name="Young S.K."/>
            <person name="Zeng Q."/>
            <person name="Gargeya S."/>
            <person name="Fitzgerald M."/>
            <person name="Haas B."/>
            <person name="Abouelleil A."/>
            <person name="Allen A.W."/>
            <person name="Alvarado L."/>
            <person name="Arachchi H.M."/>
            <person name="Berlin A.M."/>
            <person name="Chapman S.B."/>
            <person name="Gainer-Dewar J."/>
            <person name="Goldberg J."/>
            <person name="Griggs A."/>
            <person name="Gujja S."/>
            <person name="Hansen M."/>
            <person name="Howarth C."/>
            <person name="Imamovic A."/>
            <person name="Ireland A."/>
            <person name="Larimer J."/>
            <person name="McCowan C."/>
            <person name="Murphy C."/>
            <person name="Pearson M."/>
            <person name="Poon T.W."/>
            <person name="Priest M."/>
            <person name="Roberts A."/>
            <person name="Saif S."/>
            <person name="Shea T."/>
            <person name="Sisk P."/>
            <person name="Sykes S."/>
            <person name="Wortman J."/>
            <person name="Nusbaum C."/>
            <person name="Birren B."/>
        </authorList>
    </citation>
    <scope>NUCLEOTIDE SEQUENCE [LARGE SCALE GENOMIC DNA]</scope>
    <source>
        <strain evidence="15">WRAIR2</strain>
    </source>
</reference>
<dbReference type="Proteomes" id="UP000075884">
    <property type="component" value="Unassembled WGS sequence"/>
</dbReference>
<keyword evidence="10" id="KW-0863">Zinc-finger</keyword>
<evidence type="ECO:0000313" key="14">
    <source>
        <dbReference type="EnsemblMetazoa" id="ADIR004201-PA"/>
    </source>
</evidence>
<dbReference type="PANTHER" id="PTHR21210">
    <property type="entry name" value="TRNA (URACIL-O(2)-)-METHYLTRANSFERASE-RELATED"/>
    <property type="match status" value="1"/>
</dbReference>
<dbReference type="PROSITE" id="PS50835">
    <property type="entry name" value="IG_LIKE"/>
    <property type="match status" value="1"/>
</dbReference>
<keyword evidence="5 11" id="KW-0489">Methyltransferase</keyword>
<reference evidence="14" key="2">
    <citation type="submission" date="2020-05" db="UniProtKB">
        <authorList>
            <consortium name="EnsemblMetazoa"/>
        </authorList>
    </citation>
    <scope>IDENTIFICATION</scope>
    <source>
        <strain evidence="14">WRAIR2</strain>
    </source>
</reference>
<accession>A0A182N977</accession>
<dbReference type="InterPro" id="IPR011671">
    <property type="entry name" value="tRNA_uracil_MeTrfase"/>
</dbReference>
<dbReference type="EnsemblMetazoa" id="ADIR004201-RA">
    <property type="protein sequence ID" value="ADIR004201-PA"/>
    <property type="gene ID" value="ADIR004201"/>
</dbReference>
<dbReference type="VEuPathDB" id="VectorBase:ADIR004201"/>
<dbReference type="GO" id="GO:0141101">
    <property type="term" value="F:tRNA(Ser) (uridine(44)-2'-O-)-methyltransferase activity"/>
    <property type="evidence" value="ECO:0007669"/>
    <property type="project" value="UniProtKB-EC"/>
</dbReference>
<evidence type="ECO:0000256" key="11">
    <source>
        <dbReference type="RuleBase" id="RU368004"/>
    </source>
</evidence>
<evidence type="ECO:0000256" key="10">
    <source>
        <dbReference type="PROSITE-ProRule" id="PRU00723"/>
    </source>
</evidence>
<dbReference type="GO" id="GO:0008270">
    <property type="term" value="F:zinc ion binding"/>
    <property type="evidence" value="ECO:0007669"/>
    <property type="project" value="UniProtKB-KW"/>
</dbReference>
<feature type="zinc finger region" description="C3H1-type" evidence="10">
    <location>
        <begin position="607"/>
        <end position="637"/>
    </location>
</feature>
<dbReference type="AlphaFoldDB" id="A0A182N977"/>
<evidence type="ECO:0000256" key="6">
    <source>
        <dbReference type="ARBA" id="ARBA00022679"/>
    </source>
</evidence>
<comment type="function">
    <text evidence="1">Probable adenosyl-L-methionine (AdoMet)-dependent tRNA (uracil-O(2)-)-methyltransferase.</text>
</comment>
<keyword evidence="4 11" id="KW-0963">Cytoplasm</keyword>
<dbReference type="STRING" id="7168.A0A182N977"/>
<evidence type="ECO:0000256" key="7">
    <source>
        <dbReference type="ARBA" id="ARBA00022691"/>
    </source>
</evidence>
<keyword evidence="10" id="KW-0862">Zinc</keyword>
<evidence type="ECO:0000259" key="12">
    <source>
        <dbReference type="PROSITE" id="PS50103"/>
    </source>
</evidence>
<comment type="catalytic activity">
    <reaction evidence="9 11">
        <text>uridine(44) in tRNA(Ser) + S-adenosyl-L-methionine = 2'-O-methyluridine(44) in tRNA(Ser) + S-adenosyl-L-homocysteine + H(+)</text>
        <dbReference type="Rhea" id="RHEA:43100"/>
        <dbReference type="Rhea" id="RHEA-COMP:10339"/>
        <dbReference type="Rhea" id="RHEA-COMP:10340"/>
        <dbReference type="ChEBI" id="CHEBI:15378"/>
        <dbReference type="ChEBI" id="CHEBI:57856"/>
        <dbReference type="ChEBI" id="CHEBI:59789"/>
        <dbReference type="ChEBI" id="CHEBI:65315"/>
        <dbReference type="ChEBI" id="CHEBI:74478"/>
        <dbReference type="EC" id="2.1.1.211"/>
    </reaction>
</comment>
<proteinExistence type="inferred from homology"/>
<evidence type="ECO:0000256" key="4">
    <source>
        <dbReference type="ARBA" id="ARBA00022490"/>
    </source>
</evidence>
<organism evidence="14 15">
    <name type="scientific">Anopheles dirus</name>
    <dbReference type="NCBI Taxonomy" id="7168"/>
    <lineage>
        <taxon>Eukaryota</taxon>
        <taxon>Metazoa</taxon>
        <taxon>Ecdysozoa</taxon>
        <taxon>Arthropoda</taxon>
        <taxon>Hexapoda</taxon>
        <taxon>Insecta</taxon>
        <taxon>Pterygota</taxon>
        <taxon>Neoptera</taxon>
        <taxon>Endopterygota</taxon>
        <taxon>Diptera</taxon>
        <taxon>Nematocera</taxon>
        <taxon>Culicoidea</taxon>
        <taxon>Culicidae</taxon>
        <taxon>Anophelinae</taxon>
        <taxon>Anopheles</taxon>
    </lineage>
</organism>
<evidence type="ECO:0000256" key="9">
    <source>
        <dbReference type="ARBA" id="ARBA00047957"/>
    </source>
</evidence>
<keyword evidence="7 11" id="KW-0949">S-adenosyl-L-methionine</keyword>
<evidence type="ECO:0000256" key="1">
    <source>
        <dbReference type="ARBA" id="ARBA00002778"/>
    </source>
</evidence>
<comment type="similarity">
    <text evidence="3 11">Belongs to the TRM44 family.</text>
</comment>
<sequence>MFDQIIAETILRKDSFENFWKAIDIYLFKTHVINKKLFGVKNLSLLGFRRSSAAGQQEDTRADGNLVELVAGTESDRFEDDTRTLLLSRGFEINVEKLNHISIDRLVQCKYDGAIVLNRLLPKNINVFQPIDVVCLIDFDSTSAQLTCLRKDKVTSLFPTFAFELQIRQEEKFSIRCQSTDTTDDRSIYWLREVLLERMQKWMESSVPTNATGTSTSSVRSLALVDNLEEYNCLFNELKQKYGLSMVSIWPECTDPQKFVFEDIAIAAYLLTLWKKERVATGNEHKLQSFVDIGCGNGLLVYILASEGHRGYGIDLRKRKLWDLYPTELKVDLRVETIVPSSTSLFPDIDWIIGNHSDELSPWIPVIAARSSYSSRFFLLPCCAYDFDGRKYQRQNCALSQYGDFLNYAAEIARVCGFCVETDRLRIPSTKRTCLVGSTRIYEESEYINQDERIKAFINERAKPDKDTDVPADGESMHEIWSVGFKPRESTEKVRNCTKIDRSIVDKIVMIVFDELLAKRRIPVEFSERNWNAGGTITLEALVKTIPQEHLVALKAECGGLQTLLRNNHQIFRVEAGSVQIRIPTKLSETTEAVRKMKKVKNFKPINFKQRLCWFFANHPDGCPLDESECRFNHGSAESSEGL</sequence>
<comment type="subcellular location">
    <subcellularLocation>
        <location evidence="2 11">Cytoplasm</location>
    </subcellularLocation>
</comment>
<dbReference type="Pfam" id="PF07757">
    <property type="entry name" value="AdoMet_MTase"/>
    <property type="match status" value="1"/>
</dbReference>
<comment type="function">
    <text evidence="11">Adenosyl-L-methionine (AdoMet)-dependent tRNA (uracil-O(2)-)-methyltransferase.</text>
</comment>
<evidence type="ECO:0000256" key="3">
    <source>
        <dbReference type="ARBA" id="ARBA00009056"/>
    </source>
</evidence>
<keyword evidence="6 11" id="KW-0808">Transferase</keyword>
<feature type="domain" description="C3H1-type" evidence="12">
    <location>
        <begin position="607"/>
        <end position="637"/>
    </location>
</feature>
<dbReference type="PANTHER" id="PTHR21210:SF0">
    <property type="entry name" value="TRNA (URACIL-O(2)-)-METHYLTRANSFERASE-RELATED"/>
    <property type="match status" value="1"/>
</dbReference>
<evidence type="ECO:0000313" key="15">
    <source>
        <dbReference type="Proteomes" id="UP000075884"/>
    </source>
</evidence>
<name>A0A182N977_9DIPT</name>
<keyword evidence="15" id="KW-1185">Reference proteome</keyword>
<dbReference type="PROSITE" id="PS50103">
    <property type="entry name" value="ZF_C3H1"/>
    <property type="match status" value="1"/>
</dbReference>
<evidence type="ECO:0000256" key="5">
    <source>
        <dbReference type="ARBA" id="ARBA00022603"/>
    </source>
</evidence>
<dbReference type="GO" id="GO:0005737">
    <property type="term" value="C:cytoplasm"/>
    <property type="evidence" value="ECO:0007669"/>
    <property type="project" value="UniProtKB-SubCell"/>
</dbReference>
<dbReference type="GO" id="GO:0030488">
    <property type="term" value="P:tRNA methylation"/>
    <property type="evidence" value="ECO:0007669"/>
    <property type="project" value="UniProtKB-UniRule"/>
</dbReference>
<dbReference type="SUPFAM" id="SSF53335">
    <property type="entry name" value="S-adenosyl-L-methionine-dependent methyltransferases"/>
    <property type="match status" value="1"/>
</dbReference>
<dbReference type="InterPro" id="IPR029063">
    <property type="entry name" value="SAM-dependent_MTases_sf"/>
</dbReference>
<evidence type="ECO:0000256" key="2">
    <source>
        <dbReference type="ARBA" id="ARBA00004496"/>
    </source>
</evidence>